<accession>A0A8I1YC36</accession>
<dbReference type="Proteomes" id="UP000673383">
    <property type="component" value="Unassembled WGS sequence"/>
</dbReference>
<gene>
    <name evidence="1" type="ORF">JOH49_006785</name>
</gene>
<comment type="caution">
    <text evidence="1">The sequence shown here is derived from an EMBL/GenBank/DDBJ whole genome shotgun (WGS) entry which is preliminary data.</text>
</comment>
<evidence type="ECO:0000313" key="1">
    <source>
        <dbReference type="EMBL" id="MBP1297032.1"/>
    </source>
</evidence>
<protein>
    <submittedName>
        <fullName evidence="1">Uncharacterized protein</fullName>
    </submittedName>
</protein>
<name>A0A8I1YC36_BRAEL</name>
<sequence length="63" mass="7116">MSEVSDEQAGRPVLYARLNGNTLRAKWPGKRWHGAYLSIHEACDAAHKDGLESFLIDYVVEEN</sequence>
<evidence type="ECO:0000313" key="2">
    <source>
        <dbReference type="Proteomes" id="UP000673383"/>
    </source>
</evidence>
<dbReference type="EMBL" id="JAFICZ010000001">
    <property type="protein sequence ID" value="MBP1297032.1"/>
    <property type="molecule type" value="Genomic_DNA"/>
</dbReference>
<reference evidence="1" key="1">
    <citation type="submission" date="2021-02" db="EMBL/GenBank/DDBJ databases">
        <title>Genomic Encyclopedia of Type Strains, Phase IV (KMG-V): Genome sequencing to study the core and pangenomes of soil and plant-associated prokaryotes.</title>
        <authorList>
            <person name="Whitman W."/>
        </authorList>
    </citation>
    <scope>NUCLEOTIDE SEQUENCE</scope>
    <source>
        <strain evidence="1">USDA 406</strain>
    </source>
</reference>
<proteinExistence type="predicted"/>
<dbReference type="RefSeq" id="WP_172647873.1">
    <property type="nucleotide sequence ID" value="NZ_CP126029.1"/>
</dbReference>
<organism evidence="1 2">
    <name type="scientific">Bradyrhizobium elkanii</name>
    <dbReference type="NCBI Taxonomy" id="29448"/>
    <lineage>
        <taxon>Bacteria</taxon>
        <taxon>Pseudomonadati</taxon>
        <taxon>Pseudomonadota</taxon>
        <taxon>Alphaproteobacteria</taxon>
        <taxon>Hyphomicrobiales</taxon>
        <taxon>Nitrobacteraceae</taxon>
        <taxon>Bradyrhizobium</taxon>
    </lineage>
</organism>
<dbReference type="AlphaFoldDB" id="A0A8I1YC36"/>